<accession>A0ABD1CQC5</accession>
<name>A0ABD1CQC5_CULPP</name>
<sequence>ICQIKNIKLYKMQPRFSGGGTETMPVVGRTEPVQVRVLSILSVAIHPQCSNQIGHRLQRKYVPPVD</sequence>
<proteinExistence type="predicted"/>
<comment type="caution">
    <text evidence="1">The sequence shown here is derived from an EMBL/GenBank/DDBJ whole genome shotgun (WGS) entry which is preliminary data.</text>
</comment>
<dbReference type="AlphaFoldDB" id="A0ABD1CQC5"/>
<evidence type="ECO:0000313" key="1">
    <source>
        <dbReference type="EMBL" id="KAL1378606.1"/>
    </source>
</evidence>
<dbReference type="EMBL" id="JBEHCU010010221">
    <property type="protein sequence ID" value="KAL1378606.1"/>
    <property type="molecule type" value="Genomic_DNA"/>
</dbReference>
<protein>
    <submittedName>
        <fullName evidence="1">Uncharacterized protein</fullName>
    </submittedName>
</protein>
<evidence type="ECO:0000313" key="2">
    <source>
        <dbReference type="Proteomes" id="UP001562425"/>
    </source>
</evidence>
<keyword evidence="2" id="KW-1185">Reference proteome</keyword>
<gene>
    <name evidence="1" type="ORF">pipiens_015481</name>
</gene>
<reference evidence="1 2" key="1">
    <citation type="submission" date="2024-05" db="EMBL/GenBank/DDBJ databases">
        <title>Culex pipiens pipiens assembly and annotation.</title>
        <authorList>
            <person name="Alout H."/>
            <person name="Durand T."/>
        </authorList>
    </citation>
    <scope>NUCLEOTIDE SEQUENCE [LARGE SCALE GENOMIC DNA]</scope>
    <source>
        <strain evidence="1">HA-2024</strain>
        <tissue evidence="1">Whole body</tissue>
    </source>
</reference>
<feature type="non-terminal residue" evidence="1">
    <location>
        <position position="1"/>
    </location>
</feature>
<organism evidence="1 2">
    <name type="scientific">Culex pipiens pipiens</name>
    <name type="common">Northern house mosquito</name>
    <dbReference type="NCBI Taxonomy" id="38569"/>
    <lineage>
        <taxon>Eukaryota</taxon>
        <taxon>Metazoa</taxon>
        <taxon>Ecdysozoa</taxon>
        <taxon>Arthropoda</taxon>
        <taxon>Hexapoda</taxon>
        <taxon>Insecta</taxon>
        <taxon>Pterygota</taxon>
        <taxon>Neoptera</taxon>
        <taxon>Endopterygota</taxon>
        <taxon>Diptera</taxon>
        <taxon>Nematocera</taxon>
        <taxon>Culicoidea</taxon>
        <taxon>Culicidae</taxon>
        <taxon>Culicinae</taxon>
        <taxon>Culicini</taxon>
        <taxon>Culex</taxon>
        <taxon>Culex</taxon>
    </lineage>
</organism>
<dbReference type="Proteomes" id="UP001562425">
    <property type="component" value="Unassembled WGS sequence"/>
</dbReference>